<keyword evidence="3" id="KW-0648">Protein biosynthesis</keyword>
<dbReference type="SMART" id="SM00387">
    <property type="entry name" value="HATPase_c"/>
    <property type="match status" value="1"/>
</dbReference>
<comment type="caution">
    <text evidence="3">The sequence shown here is derived from an EMBL/GenBank/DDBJ whole genome shotgun (WGS) entry which is preliminary data.</text>
</comment>
<evidence type="ECO:0000256" key="1">
    <source>
        <dbReference type="SAM" id="MobiDB-lite"/>
    </source>
</evidence>
<keyword evidence="3" id="KW-0251">Elongation factor</keyword>
<evidence type="ECO:0000259" key="2">
    <source>
        <dbReference type="SMART" id="SM00387"/>
    </source>
</evidence>
<proteinExistence type="predicted"/>
<dbReference type="Proteomes" id="UP000547973">
    <property type="component" value="Unassembled WGS sequence"/>
</dbReference>
<dbReference type="InterPro" id="IPR036890">
    <property type="entry name" value="HATPase_C_sf"/>
</dbReference>
<feature type="domain" description="Histidine kinase/HSP90-like ATPase" evidence="2">
    <location>
        <begin position="30"/>
        <end position="155"/>
    </location>
</feature>
<organism evidence="3 4">
    <name type="scientific">Demequina lutea</name>
    <dbReference type="NCBI Taxonomy" id="431489"/>
    <lineage>
        <taxon>Bacteria</taxon>
        <taxon>Bacillati</taxon>
        <taxon>Actinomycetota</taxon>
        <taxon>Actinomycetes</taxon>
        <taxon>Micrococcales</taxon>
        <taxon>Demequinaceae</taxon>
        <taxon>Demequina</taxon>
    </lineage>
</organism>
<feature type="region of interest" description="Disordered" evidence="1">
    <location>
        <begin position="507"/>
        <end position="532"/>
    </location>
</feature>
<dbReference type="Pfam" id="PF13589">
    <property type="entry name" value="HATPase_c_3"/>
    <property type="match status" value="1"/>
</dbReference>
<dbReference type="Gene3D" id="3.30.565.10">
    <property type="entry name" value="Histidine kinase-like ATPase, C-terminal domain"/>
    <property type="match status" value="1"/>
</dbReference>
<dbReference type="EMBL" id="JACBZO010000001">
    <property type="protein sequence ID" value="NYI40864.1"/>
    <property type="molecule type" value="Genomic_DNA"/>
</dbReference>
<name>A0A7Y9Z8R1_9MICO</name>
<evidence type="ECO:0000313" key="3">
    <source>
        <dbReference type="EMBL" id="NYI40864.1"/>
    </source>
</evidence>
<dbReference type="AlphaFoldDB" id="A0A7Y9Z8R1"/>
<protein>
    <submittedName>
        <fullName evidence="3">Transcription elongation factor Elf1</fullName>
    </submittedName>
</protein>
<dbReference type="InterPro" id="IPR003594">
    <property type="entry name" value="HATPase_dom"/>
</dbReference>
<keyword evidence="4" id="KW-1185">Reference proteome</keyword>
<dbReference type="SUPFAM" id="SSF55874">
    <property type="entry name" value="ATPase domain of HSP90 chaperone/DNA topoisomerase II/histidine kinase"/>
    <property type="match status" value="1"/>
</dbReference>
<sequence length="797" mass="88261">MTEVPDNANLAAEESLDLTPDPRILEVIAEVDLQVGQCLAELIDNAFDELSKARAEDANAEHRVEITMPNNRDAARLQKSATIVVADTGRGMSRDQLRDALRAGSSHNARFGSLGLFGMGFNIATARMGHRTVVRSGRAGDTHWSVATIDIRDMKRARSYSVPLKYTPKAPTEHGTVITVSDLREDMVTRLSSPSEVKRVTKFLSTTYSYLLRNMDHSSISGAEFMGGMGHSLTLNGSPVKPYIHCIWDPSRSKEYQGDTVEAVQRVHKELSEAYACMRCGHWMVMYEETDGCAECNSTDVEKRTRVIHGWVGLQRYNHESDFGISLLRQGRVICHKDQGLFTWDDGEGSRIKEYPVELNTGRVVGEIHLDFVPVNYRKSDFDRESKGFRQMVNFVRGEGPILPKSASSRGYPENRSALGRLINAFRRNDPGVKSLQPGNGSTATLSLARDWAKEFEKGTPGYLDDSKWYEAAVAHDEIKSGAVAPKSDPDEKNDDALRNAGLDHLLPGTRADAAPGVDSPSDSQPPAEESAEARFARYQRHSRGIPGVPDTVALDRRSAFNIEAYLTSDVELQSEGRPAHHAVRVRSGHCEVYISDRHPLLVDFGWPMIDVVAIHTAETLHRLADVDTPVVDALITVLESSPDHKVDYQAAQRRADSIIETLLEKVIPIAKASPTDAWVALSPAAKVNAAEAAAMKQPDINWPETVNAGLFAAHLDVRGLIDLVDEMPEKMLDGHVFTTTYSSWEHADARRNQVDRLTGLLSDVHRMTEANRFTDSRELVRLNIGAEMLERVIADD</sequence>
<reference evidence="3 4" key="1">
    <citation type="submission" date="2020-07" db="EMBL/GenBank/DDBJ databases">
        <title>Sequencing the genomes of 1000 actinobacteria strains.</title>
        <authorList>
            <person name="Klenk H.-P."/>
        </authorList>
    </citation>
    <scope>NUCLEOTIDE SEQUENCE [LARGE SCALE GENOMIC DNA]</scope>
    <source>
        <strain evidence="3 4">DSM 19970</strain>
    </source>
</reference>
<accession>A0A7Y9Z8R1</accession>
<dbReference type="GO" id="GO:0003746">
    <property type="term" value="F:translation elongation factor activity"/>
    <property type="evidence" value="ECO:0007669"/>
    <property type="project" value="UniProtKB-KW"/>
</dbReference>
<dbReference type="RefSeq" id="WP_062075849.1">
    <property type="nucleotide sequence ID" value="NZ_BBRC01000014.1"/>
</dbReference>
<gene>
    <name evidence="3" type="ORF">BKA03_000983</name>
</gene>
<evidence type="ECO:0000313" key="4">
    <source>
        <dbReference type="Proteomes" id="UP000547973"/>
    </source>
</evidence>